<keyword evidence="1" id="KW-1133">Transmembrane helix</keyword>
<evidence type="ECO:0000313" key="3">
    <source>
        <dbReference type="Proteomes" id="UP000294200"/>
    </source>
</evidence>
<sequence>MKLITVEVRYEGGTVITDRVVLNSESAKITLPPRLCSLLDILDEYDQRKSFIAQCAGVDFAVEGDREHGYLINFNVRSRPKHFLGLRSVWSPTAGQRKGNGRFAHMLSAWALIGACFEVGTAPLSETSLLEPIVLSGLAVMLFVIGNWCFSTKDISEQ</sequence>
<dbReference type="AlphaFoldDB" id="A0A4R0XCG5"/>
<dbReference type="EMBL" id="MWML01000367">
    <property type="protein sequence ID" value="TCG03621.1"/>
    <property type="molecule type" value="Genomic_DNA"/>
</dbReference>
<feature type="transmembrane region" description="Helical" evidence="1">
    <location>
        <begin position="133"/>
        <end position="150"/>
    </location>
</feature>
<keyword evidence="3" id="KW-1185">Reference proteome</keyword>
<keyword evidence="1" id="KW-0472">Membrane</keyword>
<evidence type="ECO:0000256" key="1">
    <source>
        <dbReference type="SAM" id="Phobius"/>
    </source>
</evidence>
<evidence type="ECO:0000313" key="2">
    <source>
        <dbReference type="EMBL" id="TCG03621.1"/>
    </source>
</evidence>
<organism evidence="2 3">
    <name type="scientific">Paraburkholderia steynii</name>
    <dbReference type="NCBI Taxonomy" id="1245441"/>
    <lineage>
        <taxon>Bacteria</taxon>
        <taxon>Pseudomonadati</taxon>
        <taxon>Pseudomonadota</taxon>
        <taxon>Betaproteobacteria</taxon>
        <taxon>Burkholderiales</taxon>
        <taxon>Burkholderiaceae</taxon>
        <taxon>Paraburkholderia</taxon>
    </lineage>
</organism>
<comment type="caution">
    <text evidence="2">The sequence shown here is derived from an EMBL/GenBank/DDBJ whole genome shotgun (WGS) entry which is preliminary data.</text>
</comment>
<protein>
    <submittedName>
        <fullName evidence="2">Uncharacterized protein</fullName>
    </submittedName>
</protein>
<name>A0A4R0XCG5_9BURK</name>
<accession>A0A4R0XCG5</accession>
<gene>
    <name evidence="2" type="ORF">BZM27_47020</name>
</gene>
<feature type="transmembrane region" description="Helical" evidence="1">
    <location>
        <begin position="103"/>
        <end position="121"/>
    </location>
</feature>
<dbReference type="Proteomes" id="UP000294200">
    <property type="component" value="Unassembled WGS sequence"/>
</dbReference>
<reference evidence="2 3" key="1">
    <citation type="submission" date="2017-02" db="EMBL/GenBank/DDBJ databases">
        <title>Paraburkholderia sophoroidis sp. nov. and Paraburkholderia steynii sp. nov. rhizobial symbionts of the fynbos legume Hypocalyptus sophoroides.</title>
        <authorList>
            <person name="Steenkamp E.T."/>
            <person name="Beukes C.W."/>
            <person name="Van Zyl E."/>
            <person name="Avontuur J."/>
            <person name="Chan W.Y."/>
            <person name="Hassen A."/>
            <person name="Palmer M."/>
            <person name="Mthombeni L."/>
            <person name="Phalane F."/>
            <person name="Sereme K."/>
            <person name="Venter S.N."/>
        </authorList>
    </citation>
    <scope>NUCLEOTIDE SEQUENCE [LARGE SCALE GENOMIC DNA]</scope>
    <source>
        <strain evidence="2 3">HC1.1ba</strain>
    </source>
</reference>
<keyword evidence="1" id="KW-0812">Transmembrane</keyword>
<proteinExistence type="predicted"/>